<dbReference type="KEGG" id="dog:HP555_07750"/>
<dbReference type="PANTHER" id="PTHR11735">
    <property type="entry name" value="TRNA N6-ADENOSINE THREONYLCARBAMOYLTRANSFERASE"/>
    <property type="match status" value="1"/>
</dbReference>
<proteinExistence type="predicted"/>
<dbReference type="CDD" id="cd24032">
    <property type="entry name" value="ASKHA_NBD_TsaB"/>
    <property type="match status" value="1"/>
</dbReference>
<dbReference type="NCBIfam" id="TIGR03725">
    <property type="entry name" value="T6A_YeaZ"/>
    <property type="match status" value="1"/>
</dbReference>
<dbReference type="InterPro" id="IPR022496">
    <property type="entry name" value="T6A_TsaB"/>
</dbReference>
<gene>
    <name evidence="2" type="primary">tsaB</name>
    <name evidence="2" type="ORF">HP555_07750</name>
</gene>
<dbReference type="Proteomes" id="UP000596092">
    <property type="component" value="Chromosome"/>
</dbReference>
<dbReference type="GO" id="GO:0002949">
    <property type="term" value="P:tRNA threonylcarbamoyladenosine modification"/>
    <property type="evidence" value="ECO:0007669"/>
    <property type="project" value="InterPro"/>
</dbReference>
<name>A0A7T5VDE6_9BACT</name>
<dbReference type="GO" id="GO:0016740">
    <property type="term" value="F:transferase activity"/>
    <property type="evidence" value="ECO:0007669"/>
    <property type="project" value="UniProtKB-KW"/>
</dbReference>
<keyword evidence="3" id="KW-1185">Reference proteome</keyword>
<feature type="domain" description="Gcp-like" evidence="1">
    <location>
        <begin position="41"/>
        <end position="155"/>
    </location>
</feature>
<evidence type="ECO:0000313" key="3">
    <source>
        <dbReference type="Proteomes" id="UP000596092"/>
    </source>
</evidence>
<dbReference type="RefSeq" id="WP_199261221.1">
    <property type="nucleotide sequence ID" value="NZ_CP054140.1"/>
</dbReference>
<protein>
    <submittedName>
        <fullName evidence="2">tRNA (Adenosine(37)-N6)-threonylcarbamoyltransferase complex dimerization subunit type 1 TsaB</fullName>
    </submittedName>
</protein>
<organism evidence="2 3">
    <name type="scientific">Desulfobulbus oligotrophicus</name>
    <dbReference type="NCBI Taxonomy" id="1909699"/>
    <lineage>
        <taxon>Bacteria</taxon>
        <taxon>Pseudomonadati</taxon>
        <taxon>Thermodesulfobacteriota</taxon>
        <taxon>Desulfobulbia</taxon>
        <taxon>Desulfobulbales</taxon>
        <taxon>Desulfobulbaceae</taxon>
        <taxon>Desulfobulbus</taxon>
    </lineage>
</organism>
<evidence type="ECO:0000313" key="2">
    <source>
        <dbReference type="EMBL" id="QQG65761.1"/>
    </source>
</evidence>
<dbReference type="InterPro" id="IPR043129">
    <property type="entry name" value="ATPase_NBD"/>
</dbReference>
<accession>A0A7T5VDE6</accession>
<dbReference type="SUPFAM" id="SSF53067">
    <property type="entry name" value="Actin-like ATPase domain"/>
    <property type="match status" value="2"/>
</dbReference>
<dbReference type="GO" id="GO:0005829">
    <property type="term" value="C:cytosol"/>
    <property type="evidence" value="ECO:0007669"/>
    <property type="project" value="TreeGrafter"/>
</dbReference>
<dbReference type="PANTHER" id="PTHR11735:SF11">
    <property type="entry name" value="TRNA THREONYLCARBAMOYLADENOSINE BIOSYNTHESIS PROTEIN TSAB"/>
    <property type="match status" value="1"/>
</dbReference>
<dbReference type="EMBL" id="CP054140">
    <property type="protein sequence ID" value="QQG65761.1"/>
    <property type="molecule type" value="Genomic_DNA"/>
</dbReference>
<evidence type="ECO:0000259" key="1">
    <source>
        <dbReference type="Pfam" id="PF00814"/>
    </source>
</evidence>
<dbReference type="Gene3D" id="3.30.420.40">
    <property type="match status" value="2"/>
</dbReference>
<dbReference type="Pfam" id="PF00814">
    <property type="entry name" value="TsaD"/>
    <property type="match status" value="1"/>
</dbReference>
<sequence>MADVLILAIETATGCGSVAVTRGVGHTGKIVAEYTLQPDTPHSRHLLGLIQNIMATAGLRWQQLTAVAVSQGPGSFTGLRIGMAAAQGIALAAALPLLTIPTLDGLAVQLPPVNWPVCCLLDARKQQVYAAVYRFREKGWERTSPFLVMKPEELVLSFQEPTLVLGPGLPAYRAIFHGHPMVRQLHTTPVTPRAAAIGLYAADLLVQGKIQDNKQAAPLYVRASEAEVNLLTTKEQTDNGR</sequence>
<dbReference type="InterPro" id="IPR000905">
    <property type="entry name" value="Gcp-like_dom"/>
</dbReference>
<dbReference type="AlphaFoldDB" id="A0A7T5VDE6"/>
<reference evidence="2 3" key="1">
    <citation type="submission" date="2020-05" db="EMBL/GenBank/DDBJ databases">
        <title>Complete genome of Desulfobulbus oligotrophicus.</title>
        <authorList>
            <person name="Podar M."/>
        </authorList>
    </citation>
    <scope>NUCLEOTIDE SEQUENCE [LARGE SCALE GENOMIC DNA]</scope>
    <source>
        <strain evidence="2 3">Prop6</strain>
    </source>
</reference>
<keyword evidence="2" id="KW-0808">Transferase</keyword>